<dbReference type="Gene3D" id="3.90.226.10">
    <property type="entry name" value="2-enoyl-CoA Hydratase, Chain A, domain 1"/>
    <property type="match status" value="1"/>
</dbReference>
<evidence type="ECO:0000259" key="16">
    <source>
        <dbReference type="Pfam" id="PF00725"/>
    </source>
</evidence>
<dbReference type="FunFam" id="1.10.1040.50:FF:000006">
    <property type="entry name" value="Peroxisomal bifunctional enzyme"/>
    <property type="match status" value="1"/>
</dbReference>
<reference evidence="18" key="1">
    <citation type="submission" date="2020-11" db="EMBL/GenBank/DDBJ databases">
        <title>Complete genome sequence of a novel pathogenic Methylobacterium strain isolated from rice in Vietnam.</title>
        <authorList>
            <person name="Lai K."/>
            <person name="Okazaki S."/>
            <person name="Higashi K."/>
            <person name="Mori H."/>
            <person name="Toyoda A."/>
            <person name="Kurokawa K."/>
        </authorList>
    </citation>
    <scope>NUCLEOTIDE SEQUENCE</scope>
    <source>
        <strain evidence="18">VL1</strain>
    </source>
</reference>
<feature type="domain" description="3-hydroxyacyl-CoA dehydrogenase C-terminal" evidence="16">
    <location>
        <begin position="611"/>
        <end position="696"/>
    </location>
</feature>
<evidence type="ECO:0000256" key="11">
    <source>
        <dbReference type="ARBA" id="ARBA00023235"/>
    </source>
</evidence>
<dbReference type="InterPro" id="IPR029045">
    <property type="entry name" value="ClpP/crotonase-like_dom_sf"/>
</dbReference>
<dbReference type="SUPFAM" id="SSF51735">
    <property type="entry name" value="NAD(P)-binding Rossmann-fold domains"/>
    <property type="match status" value="1"/>
</dbReference>
<comment type="subunit">
    <text evidence="4">Monomer.</text>
</comment>
<evidence type="ECO:0000256" key="8">
    <source>
        <dbReference type="ARBA" id="ARBA00023027"/>
    </source>
</evidence>
<proteinExistence type="inferred from homology"/>
<dbReference type="InterPro" id="IPR001753">
    <property type="entry name" value="Enoyl-CoA_hydra/iso"/>
</dbReference>
<feature type="domain" description="3-hydroxyacyl-CoA dehydrogenase NAD binding" evidence="17">
    <location>
        <begin position="312"/>
        <end position="488"/>
    </location>
</feature>
<keyword evidence="5" id="KW-0276">Fatty acid metabolism</keyword>
<keyword evidence="8" id="KW-0520">NAD</keyword>
<keyword evidence="10" id="KW-0576">Peroxisome</keyword>
<dbReference type="Pfam" id="PF02737">
    <property type="entry name" value="3HCDH_N"/>
    <property type="match status" value="1"/>
</dbReference>
<keyword evidence="11" id="KW-0413">Isomerase</keyword>
<keyword evidence="13" id="KW-0511">Multifunctional enzyme</keyword>
<evidence type="ECO:0000256" key="9">
    <source>
        <dbReference type="ARBA" id="ARBA00023098"/>
    </source>
</evidence>
<evidence type="ECO:0000256" key="1">
    <source>
        <dbReference type="ARBA" id="ARBA00004275"/>
    </source>
</evidence>
<dbReference type="InterPro" id="IPR036291">
    <property type="entry name" value="NAD(P)-bd_dom_sf"/>
</dbReference>
<dbReference type="PROSITE" id="PS00166">
    <property type="entry name" value="ENOYL_COA_HYDRATASE"/>
    <property type="match status" value="1"/>
</dbReference>
<name>A0A8H8WY74_9HYPH</name>
<keyword evidence="12" id="KW-0456">Lyase</keyword>
<evidence type="ECO:0000256" key="13">
    <source>
        <dbReference type="ARBA" id="ARBA00023268"/>
    </source>
</evidence>
<dbReference type="RefSeq" id="WP_207179346.1">
    <property type="nucleotide sequence ID" value="NZ_AP024145.1"/>
</dbReference>
<comment type="pathway">
    <text evidence="2">Lipid metabolism; fatty acid beta-oxidation.</text>
</comment>
<keyword evidence="7" id="KW-0560">Oxidoreductase</keyword>
<evidence type="ECO:0000313" key="19">
    <source>
        <dbReference type="Proteomes" id="UP000663508"/>
    </source>
</evidence>
<evidence type="ECO:0000256" key="10">
    <source>
        <dbReference type="ARBA" id="ARBA00023140"/>
    </source>
</evidence>
<dbReference type="GO" id="GO:0016853">
    <property type="term" value="F:isomerase activity"/>
    <property type="evidence" value="ECO:0007669"/>
    <property type="project" value="UniProtKB-KW"/>
</dbReference>
<evidence type="ECO:0000256" key="5">
    <source>
        <dbReference type="ARBA" id="ARBA00022832"/>
    </source>
</evidence>
<evidence type="ECO:0000256" key="14">
    <source>
        <dbReference type="ARBA" id="ARBA00049556"/>
    </source>
</evidence>
<dbReference type="AlphaFoldDB" id="A0A8H8WY74"/>
<sequence>MAQASNAQGTPTNDNVVSTAREGAVAVLTLQSGPVNALGTALRQGLLAAVEAAEADPAVTAIVLIGGGRMFSAGADITEFGKPQSGIGLPDLLNRIEAVGKPVVAAIHGNALGGGLETALACHYRVAVPSAKVGLPEVKLGILPGAGGTQRLPRVVGPRKALDVIVGGSPIGAKAAAAMGLIDELAPEDGLRAHAIAFAERVVAEGRPLLKIRDRDDKIAEGRENPGLFSEFREENARKTRGFEAPEACIACIEAACRLPFDEGLAFERAEFQKLVSGTQSAAQRYVFFAERQAAKIPDVPDDTPARPIARVGVIGAGTMGGGISMNFLNAGIPVTIVETKREALDRGLKTIRTNYENTAKKGRLKPEDVETRMGLLTDTLELEKLAECDLIIEAVFEDMGIKKEIFSKLDTIAKPGAILASNTSYLDIDAIAAMTNRPADVIGMHFFSPANVMRLLEVVRGEKTAKDVIATAMQIGRKVGKIPVLVGVCHGFVGNRMLAERQREANRLILEGVTPWDVDRVVYEFGLPMGPFTMSDLAGLDIGWSRETNKSESVRDLLCEQDRRGQKTSAGFYDYDAKRKATPSTVTEEIIARVAERQGVKRKAATDQEILERTLYPMINEGAKILEEGKAIRASDIDIVWINGYGWPVYRGGPMFWADTIGLPKVLERLRAYEAEYGEAFKPSALLERLAAEGKGFKDL</sequence>
<dbReference type="GO" id="GO:0004300">
    <property type="term" value="F:enoyl-CoA hydratase activity"/>
    <property type="evidence" value="ECO:0007669"/>
    <property type="project" value="UniProtKB-ARBA"/>
</dbReference>
<evidence type="ECO:0000313" key="18">
    <source>
        <dbReference type="EMBL" id="BCM86334.1"/>
    </source>
</evidence>
<evidence type="ECO:0000256" key="2">
    <source>
        <dbReference type="ARBA" id="ARBA00005005"/>
    </source>
</evidence>
<dbReference type="PANTHER" id="PTHR23309">
    <property type="entry name" value="3-HYDROXYACYL-COA DEHYROGENASE"/>
    <property type="match status" value="1"/>
</dbReference>
<feature type="domain" description="3-hydroxyacyl-CoA dehydrogenase C-terminal" evidence="16">
    <location>
        <begin position="492"/>
        <end position="576"/>
    </location>
</feature>
<evidence type="ECO:0000256" key="12">
    <source>
        <dbReference type="ARBA" id="ARBA00023239"/>
    </source>
</evidence>
<keyword evidence="6" id="KW-0442">Lipid degradation</keyword>
<dbReference type="Pfam" id="PF00378">
    <property type="entry name" value="ECH_1"/>
    <property type="match status" value="1"/>
</dbReference>
<comment type="subcellular location">
    <subcellularLocation>
        <location evidence="1">Peroxisome</location>
    </subcellularLocation>
</comment>
<dbReference type="InterPro" id="IPR018376">
    <property type="entry name" value="Enoyl-CoA_hyd/isom_CS"/>
</dbReference>
<dbReference type="CDD" id="cd06558">
    <property type="entry name" value="crotonase-like"/>
    <property type="match status" value="1"/>
</dbReference>
<gene>
    <name evidence="18" type="ORF">mvi_47950</name>
</gene>
<evidence type="ECO:0000259" key="17">
    <source>
        <dbReference type="Pfam" id="PF02737"/>
    </source>
</evidence>
<dbReference type="Gene3D" id="3.40.50.720">
    <property type="entry name" value="NAD(P)-binding Rossmann-like Domain"/>
    <property type="match status" value="1"/>
</dbReference>
<dbReference type="InterPro" id="IPR008927">
    <property type="entry name" value="6-PGluconate_DH-like_C_sf"/>
</dbReference>
<dbReference type="Pfam" id="PF00725">
    <property type="entry name" value="3HCDH"/>
    <property type="match status" value="2"/>
</dbReference>
<evidence type="ECO:0000256" key="15">
    <source>
        <dbReference type="RuleBase" id="RU003707"/>
    </source>
</evidence>
<dbReference type="PANTHER" id="PTHR23309:SF49">
    <property type="entry name" value="PEROXISOMAL BIFUNCTIONAL ENZYME"/>
    <property type="match status" value="1"/>
</dbReference>
<protein>
    <submittedName>
        <fullName evidence="18">3-hydroxyacyl-CoA dehydrogenase</fullName>
    </submittedName>
</protein>
<evidence type="ECO:0000256" key="3">
    <source>
        <dbReference type="ARBA" id="ARBA00008750"/>
    </source>
</evidence>
<dbReference type="GO" id="GO:0070403">
    <property type="term" value="F:NAD+ binding"/>
    <property type="evidence" value="ECO:0007669"/>
    <property type="project" value="InterPro"/>
</dbReference>
<dbReference type="FunFam" id="3.40.50.720:FF:000009">
    <property type="entry name" value="Fatty oxidation complex, alpha subunit"/>
    <property type="match status" value="1"/>
</dbReference>
<evidence type="ECO:0000256" key="4">
    <source>
        <dbReference type="ARBA" id="ARBA00011245"/>
    </source>
</evidence>
<dbReference type="GO" id="GO:0003857">
    <property type="term" value="F:(3S)-3-hydroxyacyl-CoA dehydrogenase (NAD+) activity"/>
    <property type="evidence" value="ECO:0007669"/>
    <property type="project" value="UniProtKB-EC"/>
</dbReference>
<dbReference type="Proteomes" id="UP000663508">
    <property type="component" value="Chromosome"/>
</dbReference>
<evidence type="ECO:0000256" key="6">
    <source>
        <dbReference type="ARBA" id="ARBA00022963"/>
    </source>
</evidence>
<dbReference type="KEGG" id="mind:mvi_47950"/>
<comment type="similarity">
    <text evidence="3">In the N-terminal section; belongs to the enoyl-CoA hydratase/isomerase family.</text>
</comment>
<keyword evidence="9" id="KW-0443">Lipid metabolism</keyword>
<dbReference type="SUPFAM" id="SSF48179">
    <property type="entry name" value="6-phosphogluconate dehydrogenase C-terminal domain-like"/>
    <property type="match status" value="2"/>
</dbReference>
<dbReference type="SUPFAM" id="SSF52096">
    <property type="entry name" value="ClpP/crotonase"/>
    <property type="match status" value="1"/>
</dbReference>
<comment type="catalytic activity">
    <reaction evidence="14">
        <text>a (3S)-3-hydroxyacyl-CoA + NAD(+) = a 3-oxoacyl-CoA + NADH + H(+)</text>
        <dbReference type="Rhea" id="RHEA:22432"/>
        <dbReference type="ChEBI" id="CHEBI:15378"/>
        <dbReference type="ChEBI" id="CHEBI:57318"/>
        <dbReference type="ChEBI" id="CHEBI:57540"/>
        <dbReference type="ChEBI" id="CHEBI:57945"/>
        <dbReference type="ChEBI" id="CHEBI:90726"/>
        <dbReference type="EC" id="1.1.1.35"/>
    </reaction>
</comment>
<dbReference type="InterPro" id="IPR006108">
    <property type="entry name" value="3HC_DH_C"/>
</dbReference>
<comment type="similarity">
    <text evidence="15">Belongs to the enoyl-CoA hydratase/isomerase family.</text>
</comment>
<organism evidence="18 19">
    <name type="scientific">Methylobacterium indicum</name>
    <dbReference type="NCBI Taxonomy" id="1775910"/>
    <lineage>
        <taxon>Bacteria</taxon>
        <taxon>Pseudomonadati</taxon>
        <taxon>Pseudomonadota</taxon>
        <taxon>Alphaproteobacteria</taxon>
        <taxon>Hyphomicrobiales</taxon>
        <taxon>Methylobacteriaceae</taxon>
        <taxon>Methylobacterium</taxon>
    </lineage>
</organism>
<dbReference type="GO" id="GO:0006635">
    <property type="term" value="P:fatty acid beta-oxidation"/>
    <property type="evidence" value="ECO:0007669"/>
    <property type="project" value="UniProtKB-UniPathway"/>
</dbReference>
<dbReference type="Gene3D" id="1.10.1040.50">
    <property type="match status" value="1"/>
</dbReference>
<dbReference type="UniPathway" id="UPA00659"/>
<dbReference type="InterPro" id="IPR006176">
    <property type="entry name" value="3-OHacyl-CoA_DH_NAD-bd"/>
</dbReference>
<dbReference type="EMBL" id="AP024145">
    <property type="protein sequence ID" value="BCM86334.1"/>
    <property type="molecule type" value="Genomic_DNA"/>
</dbReference>
<evidence type="ECO:0000256" key="7">
    <source>
        <dbReference type="ARBA" id="ARBA00023002"/>
    </source>
</evidence>
<accession>A0A8H8WY74</accession>